<feature type="transmembrane region" description="Helical" evidence="1">
    <location>
        <begin position="19"/>
        <end position="35"/>
    </location>
</feature>
<evidence type="ECO:0000256" key="1">
    <source>
        <dbReference type="SAM" id="Phobius"/>
    </source>
</evidence>
<feature type="transmembrane region" description="Helical" evidence="1">
    <location>
        <begin position="294"/>
        <end position="313"/>
    </location>
</feature>
<dbReference type="Pfam" id="PF01757">
    <property type="entry name" value="Acyl_transf_3"/>
    <property type="match status" value="1"/>
</dbReference>
<dbReference type="Proteomes" id="UP000323521">
    <property type="component" value="Chromosome"/>
</dbReference>
<feature type="transmembrane region" description="Helical" evidence="1">
    <location>
        <begin position="188"/>
        <end position="213"/>
    </location>
</feature>
<dbReference type="AlphaFoldDB" id="A0A3G1KM38"/>
<keyword evidence="4" id="KW-1185">Reference proteome</keyword>
<sequence>MSNILKSIKLDHDIMKSRYPMFMIAYILGIFLAVISKTPIFGALVVMVISAPLTGQYFSIYEKNNLEKLYGVLPLRKSEVVIGRYIYALCVIVINGIIAVLIAYIISFLTNKGMSSAESLTYLSAAFFYVCLMIAVIFPLYFKFPFSKVYVFSNLPFYLIFIITFAFTRKTNVLQHTGPVVQSLASNFIIVAIGFGLGLVLLALSSFLSCALVERNQAASLPAEKPGQRLYFADNLRTWMVILVVLQHLGEIFGLYLFLMLNQAYFMGLLFLLSGYFTPGSYERKGPSKFLMDRLLRLGIPTLVYVFIIRPLEVWGSHQITHRPIGNLFALDQMWFVVMLLVFDLGYLAWRTIVKNRPERLADDAPKKLTFPKVVLFTLALAAASYLLRIVIPYGIPVLEFPSLGYLAQYLSFFLIGMIAFRQGWLRSIPGSLGQLGFVLAVLATVILFPTAVFIGSGSKWIGYGSWQSAVFALWDSIFAVGISLALITFFRRFLDGGKKFGRFLSQHSFAVYVIHVPVIVFLMLALSGLQMATLLKFGLAAVVCLPVCFGIALLIRKIPYVEKIV</sequence>
<feature type="transmembrane region" description="Helical" evidence="1">
    <location>
        <begin position="404"/>
        <end position="421"/>
    </location>
</feature>
<dbReference type="OrthoDB" id="5446016at2"/>
<gene>
    <name evidence="3" type="ORF">DCMF_00635</name>
</gene>
<dbReference type="InterPro" id="IPR025699">
    <property type="entry name" value="ABC2_memb-like"/>
</dbReference>
<dbReference type="PANTHER" id="PTHR36927">
    <property type="entry name" value="BLR4337 PROTEIN"/>
    <property type="match status" value="1"/>
</dbReference>
<feature type="domain" description="Acyltransferase 3" evidence="2">
    <location>
        <begin position="231"/>
        <end position="553"/>
    </location>
</feature>
<keyword evidence="1" id="KW-1133">Transmembrane helix</keyword>
<feature type="transmembrane region" description="Helical" evidence="1">
    <location>
        <begin position="374"/>
        <end position="392"/>
    </location>
</feature>
<dbReference type="KEGG" id="fwa:DCMF_00635"/>
<evidence type="ECO:0000259" key="2">
    <source>
        <dbReference type="Pfam" id="PF01757"/>
    </source>
</evidence>
<dbReference type="InterPro" id="IPR002656">
    <property type="entry name" value="Acyl_transf_3_dom"/>
</dbReference>
<feature type="transmembrane region" description="Helical" evidence="1">
    <location>
        <begin position="333"/>
        <end position="353"/>
    </location>
</feature>
<feature type="transmembrane region" description="Helical" evidence="1">
    <location>
        <begin position="41"/>
        <end position="60"/>
    </location>
</feature>
<accession>A0A3G1KM38</accession>
<dbReference type="Pfam" id="PF13346">
    <property type="entry name" value="ABC2_membrane_5"/>
    <property type="match status" value="1"/>
</dbReference>
<organism evidence="3 4">
    <name type="scientific">Formimonas warabiya</name>
    <dbReference type="NCBI Taxonomy" id="1761012"/>
    <lineage>
        <taxon>Bacteria</taxon>
        <taxon>Bacillati</taxon>
        <taxon>Bacillota</taxon>
        <taxon>Clostridia</taxon>
        <taxon>Eubacteriales</taxon>
        <taxon>Peptococcaceae</taxon>
        <taxon>Candidatus Formimonas</taxon>
    </lineage>
</organism>
<protein>
    <recommendedName>
        <fullName evidence="2">Acyltransferase 3 domain-containing protein</fullName>
    </recommendedName>
</protein>
<feature type="transmembrane region" description="Helical" evidence="1">
    <location>
        <begin position="536"/>
        <end position="556"/>
    </location>
</feature>
<keyword evidence="1" id="KW-0812">Transmembrane</keyword>
<feature type="transmembrane region" description="Helical" evidence="1">
    <location>
        <begin position="264"/>
        <end position="282"/>
    </location>
</feature>
<evidence type="ECO:0000313" key="3">
    <source>
        <dbReference type="EMBL" id="ATW23498.1"/>
    </source>
</evidence>
<feature type="transmembrane region" description="Helical" evidence="1">
    <location>
        <begin position="121"/>
        <end position="142"/>
    </location>
</feature>
<feature type="transmembrane region" description="Helical" evidence="1">
    <location>
        <begin position="510"/>
        <end position="530"/>
    </location>
</feature>
<feature type="transmembrane region" description="Helical" evidence="1">
    <location>
        <begin position="467"/>
        <end position="490"/>
    </location>
</feature>
<dbReference type="EMBL" id="CP017634">
    <property type="protein sequence ID" value="ATW23498.1"/>
    <property type="molecule type" value="Genomic_DNA"/>
</dbReference>
<feature type="transmembrane region" description="Helical" evidence="1">
    <location>
        <begin position="85"/>
        <end position="109"/>
    </location>
</feature>
<evidence type="ECO:0000313" key="4">
    <source>
        <dbReference type="Proteomes" id="UP000323521"/>
    </source>
</evidence>
<dbReference type="GO" id="GO:0016747">
    <property type="term" value="F:acyltransferase activity, transferring groups other than amino-acyl groups"/>
    <property type="evidence" value="ECO:0007669"/>
    <property type="project" value="InterPro"/>
</dbReference>
<dbReference type="InterPro" id="IPR050623">
    <property type="entry name" value="Glucan_succinyl_AcylTrfase"/>
</dbReference>
<reference evidence="3 4" key="1">
    <citation type="submission" date="2016-10" db="EMBL/GenBank/DDBJ databases">
        <title>Complete Genome Sequence of Peptococcaceae strain DCMF.</title>
        <authorList>
            <person name="Edwards R.J."/>
            <person name="Holland S.I."/>
            <person name="Deshpande N.P."/>
            <person name="Wong Y.K."/>
            <person name="Ertan H."/>
            <person name="Manefield M."/>
            <person name="Russell T.L."/>
            <person name="Lee M.J."/>
        </authorList>
    </citation>
    <scope>NUCLEOTIDE SEQUENCE [LARGE SCALE GENOMIC DNA]</scope>
    <source>
        <strain evidence="3 4">DCMF</strain>
    </source>
</reference>
<keyword evidence="1" id="KW-0472">Membrane</keyword>
<feature type="transmembrane region" description="Helical" evidence="1">
    <location>
        <begin position="433"/>
        <end position="455"/>
    </location>
</feature>
<name>A0A3G1KM38_FORW1</name>
<feature type="transmembrane region" description="Helical" evidence="1">
    <location>
        <begin position="149"/>
        <end position="168"/>
    </location>
</feature>
<feature type="transmembrane region" description="Helical" evidence="1">
    <location>
        <begin position="239"/>
        <end position="258"/>
    </location>
</feature>
<dbReference type="RefSeq" id="WP_148132642.1">
    <property type="nucleotide sequence ID" value="NZ_CP017634.1"/>
</dbReference>
<proteinExistence type="predicted"/>
<dbReference type="PANTHER" id="PTHR36927:SF4">
    <property type="entry name" value="BLR5718 PROTEIN"/>
    <property type="match status" value="1"/>
</dbReference>